<dbReference type="CDD" id="cd07185">
    <property type="entry name" value="OmpA_C-like"/>
    <property type="match status" value="1"/>
</dbReference>
<dbReference type="InterPro" id="IPR006690">
    <property type="entry name" value="OMPA-like_CS"/>
</dbReference>
<feature type="signal peptide" evidence="5">
    <location>
        <begin position="1"/>
        <end position="21"/>
    </location>
</feature>
<comment type="caution">
    <text evidence="7">The sequence shown here is derived from an EMBL/GenBank/DDBJ whole genome shotgun (WGS) entry which is preliminary data.</text>
</comment>
<dbReference type="Proteomes" id="UP000003303">
    <property type="component" value="Unassembled WGS sequence"/>
</dbReference>
<dbReference type="InterPro" id="IPR050330">
    <property type="entry name" value="Bact_OuterMem_StrucFunc"/>
</dbReference>
<dbReference type="Gene3D" id="3.30.1330.60">
    <property type="entry name" value="OmpA-like domain"/>
    <property type="match status" value="1"/>
</dbReference>
<dbReference type="PROSITE" id="PS01068">
    <property type="entry name" value="OMPA_1"/>
    <property type="match status" value="1"/>
</dbReference>
<dbReference type="EMBL" id="ACLR01000182">
    <property type="protein sequence ID" value="EEK16408.1"/>
    <property type="molecule type" value="Genomic_DNA"/>
</dbReference>
<evidence type="ECO:0000313" key="7">
    <source>
        <dbReference type="EMBL" id="EEK16408.1"/>
    </source>
</evidence>
<evidence type="ECO:0000256" key="4">
    <source>
        <dbReference type="PROSITE-ProRule" id="PRU00473"/>
    </source>
</evidence>
<dbReference type="AlphaFoldDB" id="C2MD28"/>
<dbReference type="GO" id="GO:0009279">
    <property type="term" value="C:cell outer membrane"/>
    <property type="evidence" value="ECO:0007669"/>
    <property type="project" value="UniProtKB-SubCell"/>
</dbReference>
<keyword evidence="5" id="KW-0732">Signal</keyword>
<evidence type="ECO:0000313" key="8">
    <source>
        <dbReference type="Proteomes" id="UP000003303"/>
    </source>
</evidence>
<organism evidence="7 8">
    <name type="scientific">Porphyromonas uenonis 60-3</name>
    <dbReference type="NCBI Taxonomy" id="596327"/>
    <lineage>
        <taxon>Bacteria</taxon>
        <taxon>Pseudomonadati</taxon>
        <taxon>Bacteroidota</taxon>
        <taxon>Bacteroidia</taxon>
        <taxon>Bacteroidales</taxon>
        <taxon>Porphyromonadaceae</taxon>
        <taxon>Porphyromonas</taxon>
    </lineage>
</organism>
<dbReference type="eggNOG" id="COG2885">
    <property type="taxonomic scope" value="Bacteria"/>
</dbReference>
<sequence>MKVKFFLISLLLGVTTLTLSAQETAAPQAGTKPVYKTTFEHGTAADHWFLTLQGGVGAQFISCNDAKPFMDRLQMSYSLSLGKYHTPSFATRLNLVGAQAHTYYKVGDELKNYETSFVGAHYDFMFDIVNHFSRYNAKRVFHIIPFAGVGYNMKFNKAFEDLHHTAAIDAGLQLQFRLGRRADLVIEGKAIYNNFNFDYSNCPKAKVWNPNAYNGLYGALTAGLNFRMGGVEWTEVVPMDYNLINDLNSQISSLRAENAELSKRPVSCPECPELAAQPAKTTEVMSDKTILFKFDSSRIDKNQMITLYNVSEYVKAHNTPILVIGYTDTTGNAQYNLGLSERRAKAVAKALVNDFGVSADMITTQWEGATDKLFDTKAWNRVVIIRSK</sequence>
<dbReference type="SUPFAM" id="SSF103088">
    <property type="entry name" value="OmpA-like"/>
    <property type="match status" value="1"/>
</dbReference>
<reference evidence="7 8" key="1">
    <citation type="submission" date="2009-04" db="EMBL/GenBank/DDBJ databases">
        <authorList>
            <person name="Sebastian Y."/>
            <person name="Madupu R."/>
            <person name="Durkin A.S."/>
            <person name="Torralba M."/>
            <person name="Methe B."/>
            <person name="Sutton G.G."/>
            <person name="Strausberg R.L."/>
            <person name="Nelson K.E."/>
        </authorList>
    </citation>
    <scope>NUCLEOTIDE SEQUENCE [LARGE SCALE GENOMIC DNA]</scope>
    <source>
        <strain evidence="7 8">60-3</strain>
    </source>
</reference>
<comment type="subcellular location">
    <subcellularLocation>
        <location evidence="1">Cell outer membrane</location>
    </subcellularLocation>
</comment>
<feature type="chain" id="PRO_5002914846" evidence="5">
    <location>
        <begin position="22"/>
        <end position="388"/>
    </location>
</feature>
<name>C2MD28_9PORP</name>
<dbReference type="InterPro" id="IPR006664">
    <property type="entry name" value="OMP_bac"/>
</dbReference>
<gene>
    <name evidence="7" type="ORF">PORUE0001_0349</name>
</gene>
<dbReference type="Pfam" id="PF00691">
    <property type="entry name" value="OmpA"/>
    <property type="match status" value="1"/>
</dbReference>
<keyword evidence="2 4" id="KW-0472">Membrane</keyword>
<dbReference type="PANTHER" id="PTHR30329:SF21">
    <property type="entry name" value="LIPOPROTEIN YIAD-RELATED"/>
    <property type="match status" value="1"/>
</dbReference>
<dbReference type="PROSITE" id="PS51123">
    <property type="entry name" value="OMPA_2"/>
    <property type="match status" value="1"/>
</dbReference>
<dbReference type="OrthoDB" id="1453138at2"/>
<evidence type="ECO:0000259" key="6">
    <source>
        <dbReference type="PROSITE" id="PS51123"/>
    </source>
</evidence>
<dbReference type="InterPro" id="IPR036737">
    <property type="entry name" value="OmpA-like_sf"/>
</dbReference>
<evidence type="ECO:0000256" key="5">
    <source>
        <dbReference type="SAM" id="SignalP"/>
    </source>
</evidence>
<accession>C2MD28</accession>
<dbReference type="InterPro" id="IPR006665">
    <property type="entry name" value="OmpA-like"/>
</dbReference>
<dbReference type="PRINTS" id="PR01021">
    <property type="entry name" value="OMPADOMAIN"/>
</dbReference>
<keyword evidence="8" id="KW-1185">Reference proteome</keyword>
<dbReference type="PANTHER" id="PTHR30329">
    <property type="entry name" value="STATOR ELEMENT OF FLAGELLAR MOTOR COMPLEX"/>
    <property type="match status" value="1"/>
</dbReference>
<keyword evidence="3" id="KW-0998">Cell outer membrane</keyword>
<dbReference type="STRING" id="596327.PORUE0001_0349"/>
<evidence type="ECO:0000256" key="3">
    <source>
        <dbReference type="ARBA" id="ARBA00023237"/>
    </source>
</evidence>
<dbReference type="RefSeq" id="WP_007365849.1">
    <property type="nucleotide sequence ID" value="NZ_ACLR01000182.1"/>
</dbReference>
<evidence type="ECO:0000256" key="1">
    <source>
        <dbReference type="ARBA" id="ARBA00004442"/>
    </source>
</evidence>
<feature type="domain" description="OmpA-like" evidence="6">
    <location>
        <begin position="279"/>
        <end position="388"/>
    </location>
</feature>
<proteinExistence type="predicted"/>
<evidence type="ECO:0000256" key="2">
    <source>
        <dbReference type="ARBA" id="ARBA00023136"/>
    </source>
</evidence>
<protein>
    <submittedName>
        <fullName evidence="7">Outer membrane protein 41</fullName>
    </submittedName>
</protein>